<feature type="domain" description="Helix-turn-helix" evidence="1">
    <location>
        <begin position="11"/>
        <end position="70"/>
    </location>
</feature>
<gene>
    <name evidence="2" type="ORF">MNB_SV-13-1247</name>
</gene>
<reference evidence="2" key="1">
    <citation type="submission" date="2016-10" db="EMBL/GenBank/DDBJ databases">
        <authorList>
            <person name="de Groot N.N."/>
        </authorList>
    </citation>
    <scope>NUCLEOTIDE SEQUENCE</scope>
</reference>
<evidence type="ECO:0000259" key="1">
    <source>
        <dbReference type="Pfam" id="PF12728"/>
    </source>
</evidence>
<accession>A0A1W1BPB4</accession>
<dbReference type="EMBL" id="FPHM01000026">
    <property type="protein sequence ID" value="SFV55315.1"/>
    <property type="molecule type" value="Genomic_DNA"/>
</dbReference>
<dbReference type="AlphaFoldDB" id="A0A1W1BPB4"/>
<organism evidence="2">
    <name type="scientific">hydrothermal vent metagenome</name>
    <dbReference type="NCBI Taxonomy" id="652676"/>
    <lineage>
        <taxon>unclassified sequences</taxon>
        <taxon>metagenomes</taxon>
        <taxon>ecological metagenomes</taxon>
    </lineage>
</organism>
<proteinExistence type="predicted"/>
<protein>
    <recommendedName>
        <fullName evidence="1">Helix-turn-helix domain-containing protein</fullName>
    </recommendedName>
</protein>
<dbReference type="InterPro" id="IPR041657">
    <property type="entry name" value="HTH_17"/>
</dbReference>
<evidence type="ECO:0000313" key="2">
    <source>
        <dbReference type="EMBL" id="SFV55315.1"/>
    </source>
</evidence>
<sequence length="72" mass="8557">MTTNQTEKKRWLSIDELAKEYGFSKSSQYQLRKSKQIPFSQIKASSKTNKSNGSVRYDRVLIDKWLEENRRV</sequence>
<dbReference type="Pfam" id="PF12728">
    <property type="entry name" value="HTH_17"/>
    <property type="match status" value="1"/>
</dbReference>
<name>A0A1W1BPB4_9ZZZZ</name>